<proteinExistence type="inferred from homology"/>
<dbReference type="Pfam" id="PF10087">
    <property type="entry name" value="DUF2325"/>
    <property type="match status" value="1"/>
</dbReference>
<dbReference type="EMBL" id="BDOQ01000021">
    <property type="protein sequence ID" value="GBG15800.1"/>
    <property type="molecule type" value="Genomic_DNA"/>
</dbReference>
<dbReference type="RefSeq" id="WP_109016950.1">
    <property type="nucleotide sequence ID" value="NZ_BDOQ01000021.1"/>
</dbReference>
<keyword evidence="3" id="KW-1185">Reference proteome</keyword>
<comment type="caution">
    <text evidence="2">The sequence shown here is derived from an EMBL/GenBank/DDBJ whole genome shotgun (WGS) entry which is preliminary data.</text>
</comment>
<gene>
    <name evidence="2" type="ORF">NMK_3412</name>
</gene>
<dbReference type="Proteomes" id="UP000245081">
    <property type="component" value="Unassembled WGS sequence"/>
</dbReference>
<evidence type="ECO:0000256" key="1">
    <source>
        <dbReference type="ARBA" id="ARBA00007189"/>
    </source>
</evidence>
<evidence type="ECO:0000313" key="3">
    <source>
        <dbReference type="Proteomes" id="UP000245081"/>
    </source>
</evidence>
<evidence type="ECO:0000313" key="2">
    <source>
        <dbReference type="EMBL" id="GBG15800.1"/>
    </source>
</evidence>
<evidence type="ECO:0008006" key="4">
    <source>
        <dbReference type="Google" id="ProtNLM"/>
    </source>
</evidence>
<dbReference type="InterPro" id="IPR016772">
    <property type="entry name" value="UCP020408"/>
</dbReference>
<organism evidence="2 3">
    <name type="scientific">Novimethylophilus kurashikiensis</name>
    <dbReference type="NCBI Taxonomy" id="1825523"/>
    <lineage>
        <taxon>Bacteria</taxon>
        <taxon>Pseudomonadati</taxon>
        <taxon>Pseudomonadota</taxon>
        <taxon>Betaproteobacteria</taxon>
        <taxon>Nitrosomonadales</taxon>
        <taxon>Methylophilaceae</taxon>
        <taxon>Novimethylophilus</taxon>
    </lineage>
</organism>
<dbReference type="AlphaFoldDB" id="A0A2R5FC78"/>
<accession>A0A2R5FC78</accession>
<name>A0A2R5FC78_9PROT</name>
<sequence length="100" mass="10753">MTAALIVGGDYVTAIKQTLHSFGIDQITHWGGRKPGDARQAIPRDTGVVVMMTDWVNHSVAGKVKRTAERQGVRVVYVRGNGGNLSAALARLAEDKRLVA</sequence>
<reference evidence="2 3" key="1">
    <citation type="journal article" date="2018" name="Environ. Microbiol.">
        <title>Isolation and genomic characterization of Novimethylophilus kurashikiensis gen. nov. sp. nov., a new lanthanide-dependent methylotrophic species of Methylophilaceae.</title>
        <authorList>
            <person name="Lv H."/>
            <person name="Sahin N."/>
            <person name="Tani A."/>
        </authorList>
    </citation>
    <scope>NUCLEOTIDE SEQUENCE [LARGE SCALE GENOMIC DNA]</scope>
    <source>
        <strain evidence="2 3">La2-4</strain>
    </source>
</reference>
<protein>
    <recommendedName>
        <fullName evidence="4">DUF2325 domain-containing protein</fullName>
    </recommendedName>
</protein>
<dbReference type="OrthoDB" id="8592530at2"/>
<comment type="similarity">
    <text evidence="1">Belongs to the UPF0751 family.</text>
</comment>